<sequence>MKISKEEEASFNSGDIDKWDFSLLTTALLYSYSCALEISKRSGFENALHELKKYRNKLLGHPYTDRMSDEEFNYFWPVLADNFIKLGADPNEISELKLQSDEVLRAAEHYQMLFEEERDKYNRCGKKLDSMDRKLDVLLSRHEANDNHNPPPDPACPATRSDSQWDEWSLFRNAVGDFDSQKFQYILVTDSVPQQNLESYSILRSVTWKMILDFDPMSEEEGFYREFTSKEGQSNLVTMFTPAELNKSTMKSLSRQIDPNKIQWVFVNGRSGDGDGGSQENSSREASFMRGISSLFRCCSDPDTFDELKPVICLILPLKDSNLPHLQVTLGRLIENFYDLNLEFVSVADRNWPETFEEFKIQSFHLGPKVLHLGLKALLDTSAGRKLCMPTSHAGVTVNLSPRQYLYLKELLDIMYLGCEDLPEDNGSSLEYEEQQDCFLEQQRKSFLSGNQISFASLSDNHDARREIERDIRVHVQRLLDQGLAKPVFVEIRHLPGTGGSTIARRVLWELHKDYPCALIDISSHRYSDEDNTLANQVAERIASLEEICNTTPLILVDGKQSGALEGLTNKLSRILQNKGKRVMILRCLRGSKVLSKRTEEASQLHKVFHVNVKLEESVTDLREFKSKYKEYIDCTINKSLATKNALSSLCRVFHFPLLAMMEEFRPKLEKIIEDTFNELGGIQQEIAVVVAFLQKYANLPTPALLLHEAFNQFIRMSAGKSATYDDISQLFSESLMNLMTPAKPTRCANKNPPESYTFQHPLVADLILKRVYQLQKRDLFAIVETFLKFPIYQEETLLPLIFELFVYNKTGTTGHEKLKFSILFEELKENDSDRATEIFCQAAEKLNDPVMYANAARFCARKEPPSFPKAKMLIQQALKMHGSTTKGGYKNLCHTKGVVLYFELRYMIKSGEVKQLNDLEVMASSVLEAHREARNFPPTYPHPLIGEVEVWLECINWIMNNMCSGDTEETLGFLTNLAPPFFRTCLSDSFYLLDIVDGIVQSVPHLADPAETKRLCNHLRLSLMTICRTHSQGHGRRKADEDIVQACRAMCTTKHFRESSQLELKRLQAHFILSHSESIDNLKKENLEYLLKLLEELVLKEDEFRLAQHLMKVSMLVTGPRSYSLEQGLHVCEKWLVVSSHGCLPEFYKMAIYFLQILDGNSLEFMPKYIQALEKCREKCQNDMRRFYPTHYVANEGQGMSRLISRHTLLRGETDYSSENVETVSRFWQVGSRKKLQECKGRIRVRQPSGRVKSKLQPYIELLQGNLELYVGKHADIGKAEIDFTPGALVYFVVSFNLQGPVANGITFSPQNPSND</sequence>
<dbReference type="Proteomes" id="UP001159427">
    <property type="component" value="Unassembled WGS sequence"/>
</dbReference>
<gene>
    <name evidence="1" type="ORF">PEVE_00021684</name>
</gene>
<reference evidence="1 2" key="1">
    <citation type="submission" date="2022-05" db="EMBL/GenBank/DDBJ databases">
        <authorList>
            <consortium name="Genoscope - CEA"/>
            <person name="William W."/>
        </authorList>
    </citation>
    <scope>NUCLEOTIDE SEQUENCE [LARGE SCALE GENOMIC DNA]</scope>
</reference>
<name>A0ABN8LJG6_9CNID</name>
<accession>A0ABN8LJG6</accession>
<evidence type="ECO:0000313" key="2">
    <source>
        <dbReference type="Proteomes" id="UP001159427"/>
    </source>
</evidence>
<proteinExistence type="predicted"/>
<dbReference type="PANTHER" id="PTHR16155:SF19">
    <property type="entry name" value="DED DOMAIN-CONTAINING PROTEIN"/>
    <property type="match status" value="1"/>
</dbReference>
<evidence type="ECO:0000313" key="1">
    <source>
        <dbReference type="EMBL" id="CAH3015777.1"/>
    </source>
</evidence>
<organism evidence="1 2">
    <name type="scientific">Porites evermanni</name>
    <dbReference type="NCBI Taxonomy" id="104178"/>
    <lineage>
        <taxon>Eukaryota</taxon>
        <taxon>Metazoa</taxon>
        <taxon>Cnidaria</taxon>
        <taxon>Anthozoa</taxon>
        <taxon>Hexacorallia</taxon>
        <taxon>Scleractinia</taxon>
        <taxon>Fungiina</taxon>
        <taxon>Poritidae</taxon>
        <taxon>Porites</taxon>
    </lineage>
</organism>
<dbReference type="PANTHER" id="PTHR16155">
    <property type="entry name" value="DED DOMAIN-CONTAINING PROTEIN"/>
    <property type="match status" value="1"/>
</dbReference>
<keyword evidence="2" id="KW-1185">Reference proteome</keyword>
<protein>
    <recommendedName>
        <fullName evidence="3">Sterile alpha motif domain-containing protein 9-like</fullName>
    </recommendedName>
</protein>
<evidence type="ECO:0008006" key="3">
    <source>
        <dbReference type="Google" id="ProtNLM"/>
    </source>
</evidence>
<comment type="caution">
    <text evidence="1">The sequence shown here is derived from an EMBL/GenBank/DDBJ whole genome shotgun (WGS) entry which is preliminary data.</text>
</comment>
<dbReference type="EMBL" id="CALNXI010000029">
    <property type="protein sequence ID" value="CAH3015777.1"/>
    <property type="molecule type" value="Genomic_DNA"/>
</dbReference>